<comment type="caution">
    <text evidence="8">The sequence shown here is derived from an EMBL/GenBank/DDBJ whole genome shotgun (WGS) entry which is preliminary data.</text>
</comment>
<dbReference type="Pfam" id="PF01292">
    <property type="entry name" value="Ni_hydr_CYTB"/>
    <property type="match status" value="1"/>
</dbReference>
<evidence type="ECO:0000259" key="7">
    <source>
        <dbReference type="Pfam" id="PF01292"/>
    </source>
</evidence>
<keyword evidence="4 6" id="KW-1133">Transmembrane helix</keyword>
<feature type="domain" description="Cytochrome b561 bacterial/Ni-hydrogenase" evidence="7">
    <location>
        <begin position="13"/>
        <end position="174"/>
    </location>
</feature>
<dbReference type="InterPro" id="IPR051542">
    <property type="entry name" value="Hydrogenase_cytochrome"/>
</dbReference>
<evidence type="ECO:0000256" key="6">
    <source>
        <dbReference type="SAM" id="Phobius"/>
    </source>
</evidence>
<name>A0A371XF06_9HYPH</name>
<evidence type="ECO:0000256" key="2">
    <source>
        <dbReference type="ARBA" id="ARBA00022475"/>
    </source>
</evidence>
<evidence type="ECO:0000256" key="1">
    <source>
        <dbReference type="ARBA" id="ARBA00004651"/>
    </source>
</evidence>
<feature type="transmembrane region" description="Helical" evidence="6">
    <location>
        <begin position="20"/>
        <end position="36"/>
    </location>
</feature>
<keyword evidence="3 6" id="KW-0812">Transmembrane</keyword>
<evidence type="ECO:0000256" key="3">
    <source>
        <dbReference type="ARBA" id="ARBA00022692"/>
    </source>
</evidence>
<dbReference type="SUPFAM" id="SSF81342">
    <property type="entry name" value="Transmembrane di-heme cytochromes"/>
    <property type="match status" value="1"/>
</dbReference>
<proteinExistence type="predicted"/>
<evidence type="ECO:0000313" key="9">
    <source>
        <dbReference type="Proteomes" id="UP000262379"/>
    </source>
</evidence>
<feature type="transmembrane region" description="Helical" evidence="6">
    <location>
        <begin position="48"/>
        <end position="67"/>
    </location>
</feature>
<feature type="transmembrane region" description="Helical" evidence="6">
    <location>
        <begin position="101"/>
        <end position="120"/>
    </location>
</feature>
<dbReference type="InterPro" id="IPR011577">
    <property type="entry name" value="Cyt_b561_bac/Ni-Hgenase"/>
</dbReference>
<dbReference type="EMBL" id="QURN01000007">
    <property type="protein sequence ID" value="RFC67604.1"/>
    <property type="molecule type" value="Genomic_DNA"/>
</dbReference>
<comment type="subcellular location">
    <subcellularLocation>
        <location evidence="1">Cell membrane</location>
        <topology evidence="1">Multi-pass membrane protein</topology>
    </subcellularLocation>
</comment>
<dbReference type="GO" id="GO:0020037">
    <property type="term" value="F:heme binding"/>
    <property type="evidence" value="ECO:0007669"/>
    <property type="project" value="TreeGrafter"/>
</dbReference>
<dbReference type="GO" id="GO:0005886">
    <property type="term" value="C:plasma membrane"/>
    <property type="evidence" value="ECO:0007669"/>
    <property type="project" value="UniProtKB-SubCell"/>
</dbReference>
<dbReference type="PANTHER" id="PTHR30485:SF2">
    <property type="entry name" value="BLL0597 PROTEIN"/>
    <property type="match status" value="1"/>
</dbReference>
<protein>
    <submittedName>
        <fullName evidence="8">Cytochrome B</fullName>
    </submittedName>
</protein>
<dbReference type="AlphaFoldDB" id="A0A371XF06"/>
<dbReference type="PANTHER" id="PTHR30485">
    <property type="entry name" value="NI/FE-HYDROGENASE 1 B-TYPE CYTOCHROME SUBUNIT"/>
    <property type="match status" value="1"/>
</dbReference>
<dbReference type="InterPro" id="IPR016174">
    <property type="entry name" value="Di-haem_cyt_TM"/>
</dbReference>
<dbReference type="GO" id="GO:0009055">
    <property type="term" value="F:electron transfer activity"/>
    <property type="evidence" value="ECO:0007669"/>
    <property type="project" value="InterPro"/>
</dbReference>
<evidence type="ECO:0000256" key="5">
    <source>
        <dbReference type="ARBA" id="ARBA00023136"/>
    </source>
</evidence>
<sequence length="185" mass="20042">MTMSASDRSAVCVWTVPVRLFHWSLAASVIIAWAISETSRPLHEYAGYAAAGLILWRLAAGVVGGHYTRFSQFVRAPSAIASYVMDIFLGRERRYIGHNPAGGAMVITLLTLVGLIALTGWMQTTDTYWGVAWVESTHKFLGNVIVAFVGLHVAGVILASFRHHENLVGSMISGRKRAPSADDAA</sequence>
<dbReference type="Gene3D" id="1.20.950.20">
    <property type="entry name" value="Transmembrane di-heme cytochromes, Chain C"/>
    <property type="match status" value="1"/>
</dbReference>
<feature type="transmembrane region" description="Helical" evidence="6">
    <location>
        <begin position="140"/>
        <end position="161"/>
    </location>
</feature>
<keyword evidence="5 6" id="KW-0472">Membrane</keyword>
<reference evidence="9" key="1">
    <citation type="submission" date="2018-08" db="EMBL/GenBank/DDBJ databases">
        <authorList>
            <person name="Im W.T."/>
        </authorList>
    </citation>
    <scope>NUCLEOTIDE SEQUENCE [LARGE SCALE GENOMIC DNA]</scope>
    <source>
        <strain evidence="9">LA-28</strain>
    </source>
</reference>
<evidence type="ECO:0000256" key="4">
    <source>
        <dbReference type="ARBA" id="ARBA00022989"/>
    </source>
</evidence>
<organism evidence="8 9">
    <name type="scientific">Mesorhizobium denitrificans</name>
    <dbReference type="NCBI Taxonomy" id="2294114"/>
    <lineage>
        <taxon>Bacteria</taxon>
        <taxon>Pseudomonadati</taxon>
        <taxon>Pseudomonadota</taxon>
        <taxon>Alphaproteobacteria</taxon>
        <taxon>Hyphomicrobiales</taxon>
        <taxon>Phyllobacteriaceae</taxon>
        <taxon>Mesorhizobium</taxon>
    </lineage>
</organism>
<evidence type="ECO:0000313" key="8">
    <source>
        <dbReference type="EMBL" id="RFC67604.1"/>
    </source>
</evidence>
<keyword evidence="2" id="KW-1003">Cell membrane</keyword>
<dbReference type="Proteomes" id="UP000262379">
    <property type="component" value="Unassembled WGS sequence"/>
</dbReference>
<keyword evidence="9" id="KW-1185">Reference proteome</keyword>
<accession>A0A371XF06</accession>
<gene>
    <name evidence="8" type="ORF">DY251_11560</name>
</gene>
<dbReference type="GO" id="GO:0022904">
    <property type="term" value="P:respiratory electron transport chain"/>
    <property type="evidence" value="ECO:0007669"/>
    <property type="project" value="InterPro"/>
</dbReference>